<dbReference type="OrthoDB" id="7869153at2"/>
<dbReference type="KEGG" id="bwh:A9C19_15770"/>
<dbReference type="SUPFAM" id="SSF56059">
    <property type="entry name" value="Glutathione synthetase ATP-binding domain-like"/>
    <property type="match status" value="1"/>
</dbReference>
<protein>
    <recommendedName>
        <fullName evidence="3">ATP-grasp domain-containing protein</fullName>
    </recommendedName>
</protein>
<evidence type="ECO:0008006" key="3">
    <source>
        <dbReference type="Google" id="ProtNLM"/>
    </source>
</evidence>
<organism evidence="1 2">
    <name type="scientific">Bacillus weihaiensis</name>
    <dbReference type="NCBI Taxonomy" id="1547283"/>
    <lineage>
        <taxon>Bacteria</taxon>
        <taxon>Bacillati</taxon>
        <taxon>Bacillota</taxon>
        <taxon>Bacilli</taxon>
        <taxon>Bacillales</taxon>
        <taxon>Bacillaceae</taxon>
        <taxon>Bacillus</taxon>
    </lineage>
</organism>
<reference evidence="1 2" key="1">
    <citation type="journal article" date="2016" name="Sci. Rep.">
        <title>Complete genome sequence and transcriptomic analysis of a novel marine strain Bacillus weihaiensis reveals the mechanism of brown algae degradation.</title>
        <authorList>
            <person name="Zhu Y."/>
            <person name="Chen P."/>
            <person name="Bao Y."/>
            <person name="Men Y."/>
            <person name="Zeng Y."/>
            <person name="Yang J."/>
            <person name="Sun J."/>
            <person name="Sun Y."/>
        </authorList>
    </citation>
    <scope>NUCLEOTIDE SEQUENCE [LARGE SCALE GENOMIC DNA]</scope>
    <source>
        <strain evidence="1 2">Alg07</strain>
    </source>
</reference>
<dbReference type="InterPro" id="IPR026838">
    <property type="entry name" value="YheC/D"/>
</dbReference>
<dbReference type="EMBL" id="CP016020">
    <property type="protein sequence ID" value="APH06080.1"/>
    <property type="molecule type" value="Genomic_DNA"/>
</dbReference>
<dbReference type="Proteomes" id="UP000181936">
    <property type="component" value="Chromosome"/>
</dbReference>
<keyword evidence="2" id="KW-1185">Reference proteome</keyword>
<gene>
    <name evidence="1" type="ORF">A9C19_15770</name>
</gene>
<dbReference type="AlphaFoldDB" id="A0A1L3MUX4"/>
<accession>A0A1L3MUX4</accession>
<name>A0A1L3MUX4_9BACI</name>
<dbReference type="STRING" id="1547283.A9C19_15770"/>
<dbReference type="RefSeq" id="WP_072580883.1">
    <property type="nucleotide sequence ID" value="NZ_CP016020.1"/>
</dbReference>
<evidence type="ECO:0000313" key="2">
    <source>
        <dbReference type="Proteomes" id="UP000181936"/>
    </source>
</evidence>
<sequence>MIKTTLGFLVINFTHENTYLTEIAKYSDSFEIECVRFTPTSIQPTTLSIAGERFDSSTQQWKQASFPIPPFIYDRCFYHDISLAKKSKPIVTWLKSYPQTTFLGFGLPNKWDVYSALATNKEIEPYLPKSEKIYDSLSIETMLKETGSCILKPVKGSRGYGIYFIRQEPEQLKITYHHGRDKKTKTFKSRNAFHRWCTTLIQSQAYFMQPLLSLTDEEGYPFDLRLFLQKDRNGAWHLVDKAIRKGYQGSFLSNLSSGGDPITYKSWSNHLASKQKYLLEDELHTIASVLPPLLEETFQPLFELGIDIGIAKDGSIWILDINSKPGRKTFVTTNPSLTELFHQAPLYYCDYLVKNMSQTTTL</sequence>
<proteinExistence type="predicted"/>
<dbReference type="Pfam" id="PF14398">
    <property type="entry name" value="ATPgrasp_YheCD"/>
    <property type="match status" value="1"/>
</dbReference>
<evidence type="ECO:0000313" key="1">
    <source>
        <dbReference type="EMBL" id="APH06080.1"/>
    </source>
</evidence>
<dbReference type="Gene3D" id="3.30.470.20">
    <property type="entry name" value="ATP-grasp fold, B domain"/>
    <property type="match status" value="1"/>
</dbReference>